<dbReference type="EMBL" id="CP031968">
    <property type="protein sequence ID" value="AXT46407.1"/>
    <property type="molecule type" value="Genomic_DNA"/>
</dbReference>
<dbReference type="KEGG" id="crz:D1345_09495"/>
<evidence type="ECO:0000313" key="3">
    <source>
        <dbReference type="Proteomes" id="UP000259465"/>
    </source>
</evidence>
<evidence type="ECO:0000259" key="1">
    <source>
        <dbReference type="Pfam" id="PF22296"/>
    </source>
</evidence>
<dbReference type="Gene3D" id="1.20.1440.60">
    <property type="entry name" value="23S rRNA-intervening sequence"/>
    <property type="match status" value="1"/>
</dbReference>
<dbReference type="InterPro" id="IPR055360">
    <property type="entry name" value="bAvd"/>
</dbReference>
<accession>A0AAD0W8I6</accession>
<dbReference type="Pfam" id="PF22296">
    <property type="entry name" value="bAvd"/>
    <property type="match status" value="1"/>
</dbReference>
<organism evidence="2 3">
    <name type="scientific">Chromobacterium rhizoryzae</name>
    <dbReference type="NCBI Taxonomy" id="1778675"/>
    <lineage>
        <taxon>Bacteria</taxon>
        <taxon>Pseudomonadati</taxon>
        <taxon>Pseudomonadota</taxon>
        <taxon>Betaproteobacteria</taxon>
        <taxon>Neisseriales</taxon>
        <taxon>Chromobacteriaceae</taxon>
        <taxon>Chromobacterium</taxon>
    </lineage>
</organism>
<dbReference type="InterPro" id="IPR036583">
    <property type="entry name" value="23S_rRNA_IVS_sf"/>
</dbReference>
<name>A0AAD0W8I6_9NEIS</name>
<evidence type="ECO:0000313" key="2">
    <source>
        <dbReference type="EMBL" id="AXT46407.1"/>
    </source>
</evidence>
<dbReference type="CDD" id="cd16376">
    <property type="entry name" value="Avd_like"/>
    <property type="match status" value="1"/>
</dbReference>
<sequence>MALHTQLPIYKVTYDLLTLITRLTTTMPRDFKRSLGDELRRECVCLSILVYRANAARDKVPHLAEMLERLQVVELTLRLSVDMRLIARGQYAQAIELTGKVGKQAQGWKKHAAASPAG</sequence>
<dbReference type="SUPFAM" id="SSF158446">
    <property type="entry name" value="IVS-encoded protein-like"/>
    <property type="match status" value="1"/>
</dbReference>
<protein>
    <submittedName>
        <fullName evidence="2">Four helix bundle protein</fullName>
    </submittedName>
</protein>
<dbReference type="RefSeq" id="WP_118267436.1">
    <property type="nucleotide sequence ID" value="NZ_CP031968.1"/>
</dbReference>
<gene>
    <name evidence="2" type="ORF">D1345_09495</name>
</gene>
<reference evidence="2 3" key="1">
    <citation type="submission" date="2018-08" db="EMBL/GenBank/DDBJ databases">
        <title>Complete genome sequence of JP2-74.</title>
        <authorList>
            <person name="Wu L."/>
        </authorList>
    </citation>
    <scope>NUCLEOTIDE SEQUENCE [LARGE SCALE GENOMIC DNA]</scope>
    <source>
        <strain evidence="2 3">JP2-74</strain>
    </source>
</reference>
<dbReference type="AlphaFoldDB" id="A0AAD0W8I6"/>
<keyword evidence="3" id="KW-1185">Reference proteome</keyword>
<feature type="domain" description="bAvd-like" evidence="1">
    <location>
        <begin position="11"/>
        <end position="111"/>
    </location>
</feature>
<proteinExistence type="predicted"/>
<dbReference type="Proteomes" id="UP000259465">
    <property type="component" value="Chromosome"/>
</dbReference>